<gene>
    <name evidence="3" type="ORF">D0864_11765</name>
</gene>
<dbReference type="AlphaFoldDB" id="A0A3M7DQU4"/>
<name>A0A3M7DQU4_HORWE</name>
<keyword evidence="2" id="KW-0472">Membrane</keyword>
<sequence>MSPPSSQDTRALDARQLRSTANQAADTASRTARELLPRIVSRIHPRQDANGNIIAIPTVYKGLNSGLSPGAVVGIVLGSVAGFLLILWLLWTLSNGGGFIRSSRYEEDDYYSRRSRSPRRRRRTEMRSRSPAKRERDRIIRQERIIRDSQAQRQPSRMRETVIVDDLPRPERRVDGDDIVEVIEEHSSNGAPPRRGKGRRGSGYSSKAYQNFLLAGEAHPAISPIFELPSSRCDVFYVQYAFFSGRERGLTAFTEGGHLEPLAEGSGWSGGLAE</sequence>
<evidence type="ECO:0000256" key="2">
    <source>
        <dbReference type="SAM" id="Phobius"/>
    </source>
</evidence>
<keyword evidence="2" id="KW-1133">Transmembrane helix</keyword>
<dbReference type="VEuPathDB" id="FungiDB:BTJ68_05351"/>
<keyword evidence="2" id="KW-0812">Transmembrane</keyword>
<comment type="caution">
    <text evidence="3">The sequence shown here is derived from an EMBL/GenBank/DDBJ whole genome shotgun (WGS) entry which is preliminary data.</text>
</comment>
<evidence type="ECO:0000313" key="4">
    <source>
        <dbReference type="Proteomes" id="UP000269539"/>
    </source>
</evidence>
<accession>A0A3M7DQU4</accession>
<evidence type="ECO:0000256" key="1">
    <source>
        <dbReference type="SAM" id="MobiDB-lite"/>
    </source>
</evidence>
<feature type="region of interest" description="Disordered" evidence="1">
    <location>
        <begin position="110"/>
        <end position="138"/>
    </location>
</feature>
<dbReference type="Proteomes" id="UP000269539">
    <property type="component" value="Unassembled WGS sequence"/>
</dbReference>
<feature type="compositionally biased region" description="Basic and acidic residues" evidence="1">
    <location>
        <begin position="125"/>
        <end position="138"/>
    </location>
</feature>
<evidence type="ECO:0000313" key="3">
    <source>
        <dbReference type="EMBL" id="RMY66728.1"/>
    </source>
</evidence>
<proteinExistence type="predicted"/>
<feature type="compositionally biased region" description="Basic residues" evidence="1">
    <location>
        <begin position="113"/>
        <end position="124"/>
    </location>
</feature>
<feature type="transmembrane region" description="Helical" evidence="2">
    <location>
        <begin position="71"/>
        <end position="91"/>
    </location>
</feature>
<organism evidence="3 4">
    <name type="scientific">Hortaea werneckii</name>
    <name type="common">Black yeast</name>
    <name type="synonym">Cladosporium werneckii</name>
    <dbReference type="NCBI Taxonomy" id="91943"/>
    <lineage>
        <taxon>Eukaryota</taxon>
        <taxon>Fungi</taxon>
        <taxon>Dikarya</taxon>
        <taxon>Ascomycota</taxon>
        <taxon>Pezizomycotina</taxon>
        <taxon>Dothideomycetes</taxon>
        <taxon>Dothideomycetidae</taxon>
        <taxon>Mycosphaerellales</taxon>
        <taxon>Teratosphaeriaceae</taxon>
        <taxon>Hortaea</taxon>
    </lineage>
</organism>
<dbReference type="EMBL" id="QWIO01001759">
    <property type="protein sequence ID" value="RMY66728.1"/>
    <property type="molecule type" value="Genomic_DNA"/>
</dbReference>
<reference evidence="3 4" key="1">
    <citation type="journal article" date="2018" name="BMC Genomics">
        <title>Genomic evidence for intraspecific hybridization in a clonal and extremely halotolerant yeast.</title>
        <authorList>
            <person name="Gostincar C."/>
            <person name="Stajich J.E."/>
            <person name="Zupancic J."/>
            <person name="Zalar P."/>
            <person name="Gunde-Cimerman N."/>
        </authorList>
    </citation>
    <scope>NUCLEOTIDE SEQUENCE [LARGE SCALE GENOMIC DNA]</scope>
    <source>
        <strain evidence="3 4">EXF-10513</strain>
    </source>
</reference>
<protein>
    <submittedName>
        <fullName evidence="3">Uncharacterized protein</fullName>
    </submittedName>
</protein>